<keyword evidence="1" id="KW-1133">Transmembrane helix</keyword>
<dbReference type="Proteomes" id="UP000237684">
    <property type="component" value="Unassembled WGS sequence"/>
</dbReference>
<gene>
    <name evidence="2" type="ORF">B1R32_12218</name>
</gene>
<proteinExistence type="predicted"/>
<dbReference type="RefSeq" id="WP_106381082.1">
    <property type="nucleotide sequence ID" value="NZ_NIGF01000022.1"/>
</dbReference>
<evidence type="ECO:0000313" key="2">
    <source>
        <dbReference type="EMBL" id="PQV62771.1"/>
    </source>
</evidence>
<evidence type="ECO:0000313" key="3">
    <source>
        <dbReference type="Proteomes" id="UP000237684"/>
    </source>
</evidence>
<keyword evidence="3" id="KW-1185">Reference proteome</keyword>
<feature type="transmembrane region" description="Helical" evidence="1">
    <location>
        <begin position="28"/>
        <end position="49"/>
    </location>
</feature>
<dbReference type="AlphaFoldDB" id="A0A2S8SPQ4"/>
<evidence type="ECO:0000256" key="1">
    <source>
        <dbReference type="SAM" id="Phobius"/>
    </source>
</evidence>
<protein>
    <submittedName>
        <fullName evidence="2">Uncharacterized protein</fullName>
    </submittedName>
</protein>
<dbReference type="EMBL" id="NIGF01000022">
    <property type="protein sequence ID" value="PQV62771.1"/>
    <property type="molecule type" value="Genomic_DNA"/>
</dbReference>
<keyword evidence="1" id="KW-0812">Transmembrane</keyword>
<sequence length="78" mass="8777">MALAIGFLLLLLGIVTFFAWLPITFYFLQGLTTFSLIFWGMLALLLGYSERKAKREFARAVNDQASDQSEEIAPTETV</sequence>
<keyword evidence="1" id="KW-0472">Membrane</keyword>
<organism evidence="2 3">
    <name type="scientific">Abditibacterium utsteinense</name>
    <dbReference type="NCBI Taxonomy" id="1960156"/>
    <lineage>
        <taxon>Bacteria</taxon>
        <taxon>Pseudomonadati</taxon>
        <taxon>Abditibacteriota</taxon>
        <taxon>Abditibacteriia</taxon>
        <taxon>Abditibacteriales</taxon>
        <taxon>Abditibacteriaceae</taxon>
        <taxon>Abditibacterium</taxon>
    </lineage>
</organism>
<reference evidence="2 3" key="1">
    <citation type="journal article" date="2018" name="Syst. Appl. Microbiol.">
        <title>Abditibacterium utsteinense sp. nov., the first cultivated member of candidate phylum FBP, isolated from ice-free Antarctic soil samples.</title>
        <authorList>
            <person name="Tahon G."/>
            <person name="Tytgat B."/>
            <person name="Lebbe L."/>
            <person name="Carlier A."/>
            <person name="Willems A."/>
        </authorList>
    </citation>
    <scope>NUCLEOTIDE SEQUENCE [LARGE SCALE GENOMIC DNA]</scope>
    <source>
        <strain evidence="2 3">LMG 29911</strain>
    </source>
</reference>
<accession>A0A2S8SPQ4</accession>
<comment type="caution">
    <text evidence="2">The sequence shown here is derived from an EMBL/GenBank/DDBJ whole genome shotgun (WGS) entry which is preliminary data.</text>
</comment>
<dbReference type="InParanoid" id="A0A2S8SPQ4"/>
<name>A0A2S8SPQ4_9BACT</name>